<feature type="compositionally biased region" description="Basic residues" evidence="1">
    <location>
        <begin position="48"/>
        <end position="58"/>
    </location>
</feature>
<feature type="region of interest" description="Disordered" evidence="1">
    <location>
        <begin position="194"/>
        <end position="223"/>
    </location>
</feature>
<dbReference type="AlphaFoldDB" id="A0ABD2KAW4"/>
<sequence>MNRIDLIADKLRLKNKRGAFQAAYLSLKQINAAPPPNVTTPSAGAKPSVRRPCSKRTPKAASSSRRSTTQRQVNLSECRVVVKMPMPKLPKRNSSEAEEEDNCSDVLRPREEGTTEMLSTMDNRVGQQVDQSEQTTSPLIHSKSGGLETTDKVDQSEQTTSPLIHSKYGGLETTDKIVYAVIDEMDDEDELLTGKAIATPPPPQSSSSHKGTCSVATQTKMSY</sequence>
<evidence type="ECO:0000313" key="4">
    <source>
        <dbReference type="Proteomes" id="UP001620626"/>
    </source>
</evidence>
<evidence type="ECO:0000313" key="2">
    <source>
        <dbReference type="EMBL" id="KAL3099820.1"/>
    </source>
</evidence>
<feature type="region of interest" description="Disordered" evidence="1">
    <location>
        <begin position="124"/>
        <end position="161"/>
    </location>
</feature>
<proteinExistence type="predicted"/>
<protein>
    <submittedName>
        <fullName evidence="2">Uncharacterized protein</fullName>
    </submittedName>
</protein>
<name>A0ABD2KAW4_9BILA</name>
<gene>
    <name evidence="3" type="ORF">niasHT_002269</name>
    <name evidence="2" type="ORF">niasHT_028598</name>
</gene>
<accession>A0ABD2KAW4</accession>
<feature type="compositionally biased region" description="Low complexity" evidence="1">
    <location>
        <begin position="59"/>
        <end position="72"/>
    </location>
</feature>
<dbReference type="EMBL" id="JBICBT010000348">
    <property type="protein sequence ID" value="KAL3116746.1"/>
    <property type="molecule type" value="Genomic_DNA"/>
</dbReference>
<reference evidence="2 4" key="1">
    <citation type="submission" date="2024-10" db="EMBL/GenBank/DDBJ databases">
        <authorList>
            <person name="Kim D."/>
        </authorList>
    </citation>
    <scope>NUCLEOTIDE SEQUENCE [LARGE SCALE GENOMIC DNA]</scope>
    <source>
        <strain evidence="2">BH-2024</strain>
    </source>
</reference>
<evidence type="ECO:0000313" key="3">
    <source>
        <dbReference type="EMBL" id="KAL3116746.1"/>
    </source>
</evidence>
<comment type="caution">
    <text evidence="2">The sequence shown here is derived from an EMBL/GenBank/DDBJ whole genome shotgun (WGS) entry which is preliminary data.</text>
</comment>
<organism evidence="2 4">
    <name type="scientific">Heterodera trifolii</name>
    <dbReference type="NCBI Taxonomy" id="157864"/>
    <lineage>
        <taxon>Eukaryota</taxon>
        <taxon>Metazoa</taxon>
        <taxon>Ecdysozoa</taxon>
        <taxon>Nematoda</taxon>
        <taxon>Chromadorea</taxon>
        <taxon>Rhabditida</taxon>
        <taxon>Tylenchina</taxon>
        <taxon>Tylenchomorpha</taxon>
        <taxon>Tylenchoidea</taxon>
        <taxon>Heteroderidae</taxon>
        <taxon>Heteroderinae</taxon>
        <taxon>Heterodera</taxon>
    </lineage>
</organism>
<dbReference type="EMBL" id="JBICBT010000803">
    <property type="protein sequence ID" value="KAL3099820.1"/>
    <property type="molecule type" value="Genomic_DNA"/>
</dbReference>
<dbReference type="Proteomes" id="UP001620626">
    <property type="component" value="Unassembled WGS sequence"/>
</dbReference>
<feature type="compositionally biased region" description="Polar residues" evidence="1">
    <location>
        <begin position="205"/>
        <end position="223"/>
    </location>
</feature>
<keyword evidence="4" id="KW-1185">Reference proteome</keyword>
<evidence type="ECO:0000256" key="1">
    <source>
        <dbReference type="SAM" id="MobiDB-lite"/>
    </source>
</evidence>
<feature type="region of interest" description="Disordered" evidence="1">
    <location>
        <begin position="31"/>
        <end position="110"/>
    </location>
</feature>
<feature type="compositionally biased region" description="Polar residues" evidence="1">
    <location>
        <begin position="124"/>
        <end position="139"/>
    </location>
</feature>